<dbReference type="SUPFAM" id="SSF56935">
    <property type="entry name" value="Porins"/>
    <property type="match status" value="1"/>
</dbReference>
<dbReference type="PROSITE" id="PS52016">
    <property type="entry name" value="TONB_DEPENDENT_REC_3"/>
    <property type="match status" value="1"/>
</dbReference>
<feature type="compositionally biased region" description="Basic and acidic residues" evidence="14">
    <location>
        <begin position="262"/>
        <end position="273"/>
    </location>
</feature>
<evidence type="ECO:0000256" key="3">
    <source>
        <dbReference type="ARBA" id="ARBA00022452"/>
    </source>
</evidence>
<dbReference type="Proteomes" id="UP000006683">
    <property type="component" value="Chromosome"/>
</dbReference>
<evidence type="ECO:0000256" key="9">
    <source>
        <dbReference type="ARBA" id="ARBA00023237"/>
    </source>
</evidence>
<keyword evidence="4 10" id="KW-0812">Transmembrane</keyword>
<evidence type="ECO:0000256" key="12">
    <source>
        <dbReference type="PROSITE-ProRule" id="PRU10144"/>
    </source>
</evidence>
<dbReference type="STRING" id="550540.Fbal_1461"/>
<protein>
    <submittedName>
        <fullName evidence="18">TonB-dependent receptor</fullName>
    </submittedName>
</protein>
<dbReference type="Pfam" id="PF00593">
    <property type="entry name" value="TonB_dep_Rec_b-barrel"/>
    <property type="match status" value="1"/>
</dbReference>
<feature type="signal peptide" evidence="15">
    <location>
        <begin position="1"/>
        <end position="23"/>
    </location>
</feature>
<evidence type="ECO:0000256" key="8">
    <source>
        <dbReference type="ARBA" id="ARBA00023136"/>
    </source>
</evidence>
<evidence type="ECO:0000256" key="11">
    <source>
        <dbReference type="PROSITE-ProRule" id="PRU10143"/>
    </source>
</evidence>
<evidence type="ECO:0000313" key="19">
    <source>
        <dbReference type="Proteomes" id="UP000006683"/>
    </source>
</evidence>
<feature type="short sequence motif" description="TonB box" evidence="11">
    <location>
        <begin position="31"/>
        <end position="37"/>
    </location>
</feature>
<dbReference type="KEGG" id="fbl:Fbal_1461"/>
<dbReference type="Pfam" id="PF07715">
    <property type="entry name" value="Plug"/>
    <property type="match status" value="1"/>
</dbReference>
<feature type="domain" description="TonB-dependent receptor-like beta-barrel" evidence="16">
    <location>
        <begin position="228"/>
        <end position="610"/>
    </location>
</feature>
<comment type="similarity">
    <text evidence="10 13">Belongs to the TonB-dependent receptor family.</text>
</comment>
<evidence type="ECO:0000256" key="10">
    <source>
        <dbReference type="PROSITE-ProRule" id="PRU01360"/>
    </source>
</evidence>
<dbReference type="HOGENOM" id="CLU_008287_18_2_6"/>
<sequence>MPAYKLSLAPISALSLWFTPVVAASEPPNETMVVTASGFEQDVTQAPATISVIGREQFENRAYQDITDVLKDVPGVVVTGGGSRQDISLRGMPAQYTAILVDGRKQSGRESQPNGSGGFEQDWLPPLDAIERIEVVRGPMSTLYGSDAIGGVINIITRKDYDQWQGNLRVEATLQENADSGNLYQGQLRASGPLIEGLLSASLYGTYQERKEDDIERGYSGKVLNNYRGSAYLTPSEQDTFTLEFAHQDQTRESTAGLSLPDRNDSSQTENRHQSWSLAHEGRYDSVMGQSYLQQESTENLGRDITITNFTANSQWTLPLDAHYLSLGVTWLRSELEDHSTNINGSQTEISNDQWSLFAEDEWLMLDNFALTVGVRVDDNEQFDLHVSPRIYGVWSLNHAWTLKGGVSTGYRAPELREMAPGWVQVSSGGDIYGNPELKPEVSLNKEISLLYAGERGLQSSVTLFHNDFEDKVTLVSCDAERCGGDPDARQNINIDEAVIYGAEAALAVDLLDNLSLSASYTFTESEQRSGEFEGRPLTQIPRHVFSTNLQWRPTETLGAWGRVNFRGEESQPVNDSRRAIVAPSYGVLDIGGDWQVTSRVKLMLGIYNLTDKAIDYDNYGYVADGRRYWLAVNTEF</sequence>
<dbReference type="PANTHER" id="PTHR30069">
    <property type="entry name" value="TONB-DEPENDENT OUTER MEMBRANE RECEPTOR"/>
    <property type="match status" value="1"/>
</dbReference>
<evidence type="ECO:0000256" key="6">
    <source>
        <dbReference type="ARBA" id="ARBA00023065"/>
    </source>
</evidence>
<evidence type="ECO:0000259" key="16">
    <source>
        <dbReference type="Pfam" id="PF00593"/>
    </source>
</evidence>
<keyword evidence="3 10" id="KW-1134">Transmembrane beta strand</keyword>
<dbReference type="Gene3D" id="2.170.130.10">
    <property type="entry name" value="TonB-dependent receptor, plug domain"/>
    <property type="match status" value="1"/>
</dbReference>
<evidence type="ECO:0000256" key="13">
    <source>
        <dbReference type="RuleBase" id="RU003357"/>
    </source>
</evidence>
<dbReference type="EMBL" id="CP002209">
    <property type="protein sequence ID" value="ADN75665.1"/>
    <property type="molecule type" value="Genomic_DNA"/>
</dbReference>
<keyword evidence="8 10" id="KW-0472">Membrane</keyword>
<feature type="chain" id="PRO_5003151663" evidence="15">
    <location>
        <begin position="24"/>
        <end position="637"/>
    </location>
</feature>
<dbReference type="GO" id="GO:0015344">
    <property type="term" value="F:siderophore uptake transmembrane transporter activity"/>
    <property type="evidence" value="ECO:0007669"/>
    <property type="project" value="TreeGrafter"/>
</dbReference>
<organism evidence="18 19">
    <name type="scientific">Ferrimonas balearica (strain DSM 9799 / CCM 4581 / KCTC 23876 / PAT)</name>
    <dbReference type="NCBI Taxonomy" id="550540"/>
    <lineage>
        <taxon>Bacteria</taxon>
        <taxon>Pseudomonadati</taxon>
        <taxon>Pseudomonadota</taxon>
        <taxon>Gammaproteobacteria</taxon>
        <taxon>Alteromonadales</taxon>
        <taxon>Ferrimonadaceae</taxon>
        <taxon>Ferrimonas</taxon>
    </lineage>
</organism>
<proteinExistence type="inferred from homology"/>
<evidence type="ECO:0000259" key="17">
    <source>
        <dbReference type="Pfam" id="PF07715"/>
    </source>
</evidence>
<dbReference type="InterPro" id="IPR000531">
    <property type="entry name" value="Beta-barrel_TonB"/>
</dbReference>
<dbReference type="InterPro" id="IPR010916">
    <property type="entry name" value="TonB_box_CS"/>
</dbReference>
<evidence type="ECO:0000256" key="7">
    <source>
        <dbReference type="ARBA" id="ARBA00023077"/>
    </source>
</evidence>
<dbReference type="RefSeq" id="WP_013344971.1">
    <property type="nucleotide sequence ID" value="NC_014541.1"/>
</dbReference>
<dbReference type="InterPro" id="IPR010917">
    <property type="entry name" value="TonB_rcpt_CS"/>
</dbReference>
<dbReference type="AlphaFoldDB" id="E1SNI1"/>
<dbReference type="GO" id="GO:0044718">
    <property type="term" value="P:siderophore transmembrane transport"/>
    <property type="evidence" value="ECO:0007669"/>
    <property type="project" value="TreeGrafter"/>
</dbReference>
<dbReference type="PANTHER" id="PTHR30069:SF53">
    <property type="entry name" value="COLICIN I RECEPTOR-RELATED"/>
    <property type="match status" value="1"/>
</dbReference>
<dbReference type="InterPro" id="IPR037066">
    <property type="entry name" value="Plug_dom_sf"/>
</dbReference>
<keyword evidence="6" id="KW-0406">Ion transport</keyword>
<comment type="subcellular location">
    <subcellularLocation>
        <location evidence="1 10">Cell outer membrane</location>
        <topology evidence="1 10">Multi-pass membrane protein</topology>
    </subcellularLocation>
</comment>
<evidence type="ECO:0000256" key="4">
    <source>
        <dbReference type="ARBA" id="ARBA00022692"/>
    </source>
</evidence>
<keyword evidence="5 15" id="KW-0732">Signal</keyword>
<evidence type="ECO:0000256" key="15">
    <source>
        <dbReference type="SAM" id="SignalP"/>
    </source>
</evidence>
<dbReference type="eggNOG" id="COG4771">
    <property type="taxonomic scope" value="Bacteria"/>
</dbReference>
<feature type="short sequence motif" description="TonB C-terminal box" evidence="12">
    <location>
        <begin position="620"/>
        <end position="637"/>
    </location>
</feature>
<dbReference type="GO" id="GO:0009279">
    <property type="term" value="C:cell outer membrane"/>
    <property type="evidence" value="ECO:0007669"/>
    <property type="project" value="UniProtKB-SubCell"/>
</dbReference>
<keyword evidence="7 11" id="KW-0798">TonB box</keyword>
<dbReference type="CDD" id="cd01347">
    <property type="entry name" value="ligand_gated_channel"/>
    <property type="match status" value="1"/>
</dbReference>
<evidence type="ECO:0000256" key="2">
    <source>
        <dbReference type="ARBA" id="ARBA00022448"/>
    </source>
</evidence>
<dbReference type="PROSITE" id="PS00430">
    <property type="entry name" value="TONB_DEPENDENT_REC_1"/>
    <property type="match status" value="1"/>
</dbReference>
<gene>
    <name evidence="18" type="ordered locus">Fbal_1461</name>
</gene>
<name>E1SNI1_FERBD</name>
<keyword evidence="9 10" id="KW-0998">Cell outer membrane</keyword>
<accession>E1SNI1</accession>
<keyword evidence="19" id="KW-1185">Reference proteome</keyword>
<reference evidence="18 19" key="1">
    <citation type="journal article" date="2010" name="Stand. Genomic Sci.">
        <title>Complete genome sequence of Ferrimonas balearica type strain (PAT).</title>
        <authorList>
            <person name="Nolan M."/>
            <person name="Sikorski J."/>
            <person name="Davenport K."/>
            <person name="Lucas S."/>
            <person name="Glavina Del Rio T."/>
            <person name="Tice H."/>
            <person name="Cheng J."/>
            <person name="Goodwin L."/>
            <person name="Pitluck S."/>
            <person name="Liolios K."/>
            <person name="Ivanova N."/>
            <person name="Mavromatis K."/>
            <person name="Ovchinnikova G."/>
            <person name="Pati A."/>
            <person name="Chen A."/>
            <person name="Palaniappan K."/>
            <person name="Land M."/>
            <person name="Hauser L."/>
            <person name="Chang Y."/>
            <person name="Jeffries C."/>
            <person name="Tapia R."/>
            <person name="Brettin T."/>
            <person name="Detter J."/>
            <person name="Han C."/>
            <person name="Yasawong M."/>
            <person name="Rohde M."/>
            <person name="Tindall B."/>
            <person name="Goker M."/>
            <person name="Woyke T."/>
            <person name="Bristow J."/>
            <person name="Eisen J."/>
            <person name="Markowitz V."/>
            <person name="Hugenholtz P."/>
            <person name="Kyrpides N."/>
            <person name="Klenk H."/>
            <person name="Lapidus A."/>
        </authorList>
    </citation>
    <scope>NUCLEOTIDE SEQUENCE [LARGE SCALE GENOMIC DNA]</scope>
    <source>
        <strain evidence="19">DSM 9799 / CCM 4581 / KCTC 23876 / PAT</strain>
    </source>
</reference>
<evidence type="ECO:0000256" key="5">
    <source>
        <dbReference type="ARBA" id="ARBA00022729"/>
    </source>
</evidence>
<dbReference type="PROSITE" id="PS01156">
    <property type="entry name" value="TONB_DEPENDENT_REC_2"/>
    <property type="match status" value="1"/>
</dbReference>
<dbReference type="Gene3D" id="2.40.170.20">
    <property type="entry name" value="TonB-dependent receptor, beta-barrel domain"/>
    <property type="match status" value="1"/>
</dbReference>
<feature type="region of interest" description="Disordered" evidence="14">
    <location>
        <begin position="252"/>
        <end position="278"/>
    </location>
</feature>
<dbReference type="InterPro" id="IPR012910">
    <property type="entry name" value="Plug_dom"/>
</dbReference>
<dbReference type="InterPro" id="IPR036942">
    <property type="entry name" value="Beta-barrel_TonB_sf"/>
</dbReference>
<evidence type="ECO:0000256" key="1">
    <source>
        <dbReference type="ARBA" id="ARBA00004571"/>
    </source>
</evidence>
<evidence type="ECO:0000256" key="14">
    <source>
        <dbReference type="SAM" id="MobiDB-lite"/>
    </source>
</evidence>
<evidence type="ECO:0000313" key="18">
    <source>
        <dbReference type="EMBL" id="ADN75665.1"/>
    </source>
</evidence>
<keyword evidence="2 10" id="KW-0813">Transport</keyword>
<dbReference type="OrthoDB" id="9764669at2"/>
<keyword evidence="18" id="KW-0675">Receptor</keyword>
<dbReference type="GeneID" id="67181677"/>
<dbReference type="InterPro" id="IPR039426">
    <property type="entry name" value="TonB-dep_rcpt-like"/>
</dbReference>
<feature type="domain" description="TonB-dependent receptor plug" evidence="17">
    <location>
        <begin position="44"/>
        <end position="152"/>
    </location>
</feature>